<name>A0ABW7G3D7_9BURK</name>
<dbReference type="PROSITE" id="PS51257">
    <property type="entry name" value="PROKAR_LIPOPROTEIN"/>
    <property type="match status" value="1"/>
</dbReference>
<gene>
    <name evidence="4" type="ORF">ACG00X_06430</name>
</gene>
<dbReference type="CDD" id="cd06911">
    <property type="entry name" value="VirB9_CagX_TrbG"/>
    <property type="match status" value="1"/>
</dbReference>
<evidence type="ECO:0000256" key="2">
    <source>
        <dbReference type="ARBA" id="ARBA00022729"/>
    </source>
</evidence>
<protein>
    <submittedName>
        <fullName evidence="4">TrbG/VirB9 family P-type conjugative transfer protein</fullName>
    </submittedName>
</protein>
<dbReference type="InterPro" id="IPR038161">
    <property type="entry name" value="VirB9/CagX/TrbG_C_sf"/>
</dbReference>
<dbReference type="EMBL" id="JBIGIA010000004">
    <property type="protein sequence ID" value="MFG6456464.1"/>
    <property type="molecule type" value="Genomic_DNA"/>
</dbReference>
<dbReference type="Pfam" id="PF03524">
    <property type="entry name" value="CagX"/>
    <property type="match status" value="1"/>
</dbReference>
<feature type="signal peptide" evidence="3">
    <location>
        <begin position="1"/>
        <end position="20"/>
    </location>
</feature>
<dbReference type="RefSeq" id="WP_394487213.1">
    <property type="nucleotide sequence ID" value="NZ_JBIGIA010000004.1"/>
</dbReference>
<reference evidence="4 5" key="1">
    <citation type="submission" date="2024-09" db="EMBL/GenBank/DDBJ databases">
        <title>Novel species of the genus Pelomonas and Roseateles isolated from streams.</title>
        <authorList>
            <person name="Lu H."/>
        </authorList>
    </citation>
    <scope>NUCLEOTIDE SEQUENCE [LARGE SCALE GENOMIC DNA]</scope>
    <source>
        <strain evidence="4 5">BYS96W</strain>
    </source>
</reference>
<proteinExistence type="inferred from homology"/>
<sequence length="281" mass="29892">MKLTAAAVLVGLLWSSCAIAAPMLNQGAESGRITRVPYAADTVTRVLGAIDHPVLIELSAAEVIEDVAGGGISGWEVQKRGSRLFVRALTTATKATMLVTTRSRSYVFDLIPLRPSPKGGVDLRMSKVVFDYDGAASPGSGAASSAAANASSGKRPGLEAMPMAGANHQPYRNASYTMQVVSETVDIRPREAFDDGRFTWLLFPRNQELPAVYKSVPGTEEEVVVNSHMEGDWLVLHAVAPLWNLRLAGSMVGVFNEAYDAMGVGSGTKTVFPGVTRVDQP</sequence>
<feature type="chain" id="PRO_5047463825" evidence="3">
    <location>
        <begin position="21"/>
        <end position="281"/>
    </location>
</feature>
<accession>A0ABW7G3D7</accession>
<evidence type="ECO:0000256" key="1">
    <source>
        <dbReference type="ARBA" id="ARBA00006135"/>
    </source>
</evidence>
<keyword evidence="2 3" id="KW-0732">Signal</keyword>
<dbReference type="Proteomes" id="UP001606305">
    <property type="component" value="Unassembled WGS sequence"/>
</dbReference>
<dbReference type="InterPro" id="IPR010258">
    <property type="entry name" value="Conjugal_tfr_TrbG/VirB9/CagX"/>
</dbReference>
<comment type="caution">
    <text evidence="4">The sequence shown here is derived from an EMBL/GenBank/DDBJ whole genome shotgun (WGS) entry which is preliminary data.</text>
</comment>
<evidence type="ECO:0000313" key="4">
    <source>
        <dbReference type="EMBL" id="MFG6456464.1"/>
    </source>
</evidence>
<comment type="similarity">
    <text evidence="1">Belongs to the TrbG/VirB9 family.</text>
</comment>
<evidence type="ECO:0000256" key="3">
    <source>
        <dbReference type="SAM" id="SignalP"/>
    </source>
</evidence>
<dbReference type="InterPro" id="IPR033645">
    <property type="entry name" value="VirB9/CagX/TrbG_C"/>
</dbReference>
<evidence type="ECO:0000313" key="5">
    <source>
        <dbReference type="Proteomes" id="UP001606305"/>
    </source>
</evidence>
<organism evidence="4 5">
    <name type="scientific">Pelomonas nitida</name>
    <dbReference type="NCBI Taxonomy" id="3299027"/>
    <lineage>
        <taxon>Bacteria</taxon>
        <taxon>Pseudomonadati</taxon>
        <taxon>Pseudomonadota</taxon>
        <taxon>Betaproteobacteria</taxon>
        <taxon>Burkholderiales</taxon>
        <taxon>Sphaerotilaceae</taxon>
        <taxon>Roseateles</taxon>
    </lineage>
</organism>
<keyword evidence="5" id="KW-1185">Reference proteome</keyword>
<dbReference type="Gene3D" id="2.60.40.2500">
    <property type="match status" value="1"/>
</dbReference>